<dbReference type="InterPro" id="IPR041356">
    <property type="entry name" value="PGM1_C"/>
</dbReference>
<dbReference type="InterPro" id="IPR056855">
    <property type="entry name" value="ATP-grasp_IQCH"/>
</dbReference>
<reference evidence="4" key="1">
    <citation type="journal article" date="2019" name="Int. J. Syst. Evol. Microbiol.">
        <title>The Global Catalogue of Microorganisms (GCM) 10K type strain sequencing project: providing services to taxonomists for standard genome sequencing and annotation.</title>
        <authorList>
            <consortium name="The Broad Institute Genomics Platform"/>
            <consortium name="The Broad Institute Genome Sequencing Center for Infectious Disease"/>
            <person name="Wu L."/>
            <person name="Ma J."/>
        </authorList>
    </citation>
    <scope>NUCLEOTIDE SEQUENCE [LARGE SCALE GENOMIC DNA]</scope>
    <source>
        <strain evidence="4">YIM 94188</strain>
    </source>
</reference>
<protein>
    <submittedName>
        <fullName evidence="3">Peptide ligase PGM1-related protein</fullName>
    </submittedName>
</protein>
<dbReference type="PROSITE" id="PS50975">
    <property type="entry name" value="ATP_GRASP"/>
    <property type="match status" value="1"/>
</dbReference>
<evidence type="ECO:0000313" key="4">
    <source>
        <dbReference type="Proteomes" id="UP001596072"/>
    </source>
</evidence>
<gene>
    <name evidence="3" type="ORF">ACFPQB_06880</name>
</gene>
<keyword evidence="1" id="KW-0547">Nucleotide-binding</keyword>
<evidence type="ECO:0000313" key="3">
    <source>
        <dbReference type="EMBL" id="MFC5728638.1"/>
    </source>
</evidence>
<dbReference type="PANTHER" id="PTHR14465:SF0">
    <property type="entry name" value="IQ DOMAIN-CONTAINING PROTEIN H"/>
    <property type="match status" value="1"/>
</dbReference>
<evidence type="ECO:0000256" key="1">
    <source>
        <dbReference type="PROSITE-ProRule" id="PRU00409"/>
    </source>
</evidence>
<sequence length="499" mass="53574">MSVTSPTARRAGFDLLQHDELSAAWTADLPGSRTPHVVVGLPSFALDRAVYDHYGDRVPPLENRYLYVLLRAREPATEVVFLSSLPAPADSLESYLSLVGAEERSRVLAKSRLVSADDPSWRPLAEKLLERGDIVDELRRYVGGRPAILEPWNIGPAEEELSVALGIPANATGTSRCHLATKSNGRRLLRTAGVAVPEGSEDVTSPAEVVAAIRRLLRLRPEVKEVVVKLDDSVAGDGNVTVPVSTVTGLDDGRDDGLDDEMAAKTIGSLLPPWYVETLRRGGVVEELIAEVEVRSPSAQAAIAPDGGVTVIGTHEQRLGGMNGQVFEGASFPALPEYAVELGRNAYDVGMELGRHGAVGRFSVDFVVSRHSPGDTWKVYGLEINLRKGGTTHTLGLMRLLRGGSYDAGRGQFVDAEGRVACYAATDNLLRPSWVGRPPRDVRQRLADAGLTYDHSTGTGVVVHLLDCLRVDGRMGYTALADSPEDAAELEGRVVAALS</sequence>
<dbReference type="Pfam" id="PF18105">
    <property type="entry name" value="PGM1_C"/>
    <property type="match status" value="1"/>
</dbReference>
<evidence type="ECO:0000259" key="2">
    <source>
        <dbReference type="PROSITE" id="PS50975"/>
    </source>
</evidence>
<dbReference type="InterPro" id="IPR011761">
    <property type="entry name" value="ATP-grasp"/>
</dbReference>
<accession>A0ABW0ZEH2</accession>
<dbReference type="SUPFAM" id="SSF56059">
    <property type="entry name" value="Glutathione synthetase ATP-binding domain-like"/>
    <property type="match status" value="1"/>
</dbReference>
<keyword evidence="1" id="KW-0067">ATP-binding</keyword>
<proteinExistence type="predicted"/>
<keyword evidence="4" id="KW-1185">Reference proteome</keyword>
<dbReference type="Proteomes" id="UP001596072">
    <property type="component" value="Unassembled WGS sequence"/>
</dbReference>
<dbReference type="EMBL" id="JBHSNS010000002">
    <property type="protein sequence ID" value="MFC5728638.1"/>
    <property type="molecule type" value="Genomic_DNA"/>
</dbReference>
<dbReference type="GO" id="GO:0016874">
    <property type="term" value="F:ligase activity"/>
    <property type="evidence" value="ECO:0007669"/>
    <property type="project" value="UniProtKB-KW"/>
</dbReference>
<organism evidence="3 4">
    <name type="scientific">Nocardioides vastitatis</name>
    <dbReference type="NCBI Taxonomy" id="2568655"/>
    <lineage>
        <taxon>Bacteria</taxon>
        <taxon>Bacillati</taxon>
        <taxon>Actinomycetota</taxon>
        <taxon>Actinomycetes</taxon>
        <taxon>Propionibacteriales</taxon>
        <taxon>Nocardioidaceae</taxon>
        <taxon>Nocardioides</taxon>
    </lineage>
</organism>
<dbReference type="Pfam" id="PF24923">
    <property type="entry name" value="ATP-grasp_IQCH"/>
    <property type="match status" value="1"/>
</dbReference>
<dbReference type="PANTHER" id="PTHR14465">
    <property type="entry name" value="IQ DOMAIN-CONTAINING PROTEIN H"/>
    <property type="match status" value="1"/>
</dbReference>
<keyword evidence="3" id="KW-0436">Ligase</keyword>
<name>A0ABW0ZEH2_9ACTN</name>
<dbReference type="InterPro" id="IPR038752">
    <property type="entry name" value="IQCH"/>
</dbReference>
<comment type="caution">
    <text evidence="3">The sequence shown here is derived from an EMBL/GenBank/DDBJ whole genome shotgun (WGS) entry which is preliminary data.</text>
</comment>
<feature type="domain" description="ATP-grasp" evidence="2">
    <location>
        <begin position="186"/>
        <end position="415"/>
    </location>
</feature>
<dbReference type="RefSeq" id="WP_136434747.1">
    <property type="nucleotide sequence ID" value="NZ_JBHSNS010000002.1"/>
</dbReference>